<name>A0A8H2ZRZ3_9HELO</name>
<sequence length="333" mass="37675">MNFLRLKIPAQVKICTHLFQSHRNLKIVSTSANMSWMDSWSRPSKHSAVPPPLYLTAGESVPYCLTCGRVMSTKKASKKSNNEVKYCSDRCRNRKPGKLDKKIEQAIVALLNQEKESGLEKTGAKDRFVKGDHRIIVTCDEIEEIVFGSRFDPEKVYGRRKNRKSRAIGGANADAEWKTVDMESSEDSASEDVSPQPMDTRTGPMIRPPQTESDVNFSIGGERRKAERTEESASDIQKKNDGQRQAEEREMVRRAARRAVVFGFIADQPLETVPSQASKGSKHKKSVSWEENVAKEPIRRKCEALMQGSVVEPSFAKGNWSIRWREEHSYLLS</sequence>
<proteinExistence type="predicted"/>
<dbReference type="AlphaFoldDB" id="A0A8H2ZRZ3"/>
<evidence type="ECO:0000256" key="1">
    <source>
        <dbReference type="SAM" id="MobiDB-lite"/>
    </source>
</evidence>
<dbReference type="Pfam" id="PF10013">
    <property type="entry name" value="DUF2256"/>
    <property type="match status" value="1"/>
</dbReference>
<dbReference type="OrthoDB" id="537467at2759"/>
<keyword evidence="3" id="KW-1185">Reference proteome</keyword>
<dbReference type="EMBL" id="CAJHIA010000030">
    <property type="protein sequence ID" value="CAD6448396.1"/>
    <property type="molecule type" value="Genomic_DNA"/>
</dbReference>
<comment type="caution">
    <text evidence="2">The sequence shown here is derived from an EMBL/GenBank/DDBJ whole genome shotgun (WGS) entry which is preliminary data.</text>
</comment>
<feature type="compositionally biased region" description="Basic and acidic residues" evidence="1">
    <location>
        <begin position="221"/>
        <end position="249"/>
    </location>
</feature>
<dbReference type="Proteomes" id="UP000624404">
    <property type="component" value="Unassembled WGS sequence"/>
</dbReference>
<evidence type="ECO:0000313" key="3">
    <source>
        <dbReference type="Proteomes" id="UP000624404"/>
    </source>
</evidence>
<dbReference type="InterPro" id="IPR017136">
    <property type="entry name" value="UCP037205"/>
</dbReference>
<reference evidence="2" key="1">
    <citation type="submission" date="2020-10" db="EMBL/GenBank/DDBJ databases">
        <authorList>
            <person name="Kusch S."/>
        </authorList>
    </citation>
    <scope>NUCLEOTIDE SEQUENCE</scope>
    <source>
        <strain evidence="2">SwB9</strain>
    </source>
</reference>
<gene>
    <name evidence="2" type="ORF">SCLTRI_LOCUS8188</name>
</gene>
<evidence type="ECO:0000313" key="2">
    <source>
        <dbReference type="EMBL" id="CAD6448396.1"/>
    </source>
</evidence>
<accession>A0A8H2ZRZ3</accession>
<protein>
    <submittedName>
        <fullName evidence="2">71b43b63-4e28-4f3b-b825-4fb412eebf94</fullName>
    </submittedName>
</protein>
<feature type="region of interest" description="Disordered" evidence="1">
    <location>
        <begin position="175"/>
        <end position="249"/>
    </location>
</feature>
<organism evidence="2 3">
    <name type="scientific">Sclerotinia trifoliorum</name>
    <dbReference type="NCBI Taxonomy" id="28548"/>
    <lineage>
        <taxon>Eukaryota</taxon>
        <taxon>Fungi</taxon>
        <taxon>Dikarya</taxon>
        <taxon>Ascomycota</taxon>
        <taxon>Pezizomycotina</taxon>
        <taxon>Leotiomycetes</taxon>
        <taxon>Helotiales</taxon>
        <taxon>Sclerotiniaceae</taxon>
        <taxon>Sclerotinia</taxon>
    </lineage>
</organism>